<protein>
    <recommendedName>
        <fullName evidence="3">O-antigen polymerase</fullName>
    </recommendedName>
</protein>
<gene>
    <name evidence="2" type="ORF">ACD_80C00013G0001</name>
</gene>
<feature type="transmembrane region" description="Helical" evidence="1">
    <location>
        <begin position="344"/>
        <end position="368"/>
    </location>
</feature>
<feature type="transmembrane region" description="Helical" evidence="1">
    <location>
        <begin position="389"/>
        <end position="411"/>
    </location>
</feature>
<feature type="transmembrane region" description="Helical" evidence="1">
    <location>
        <begin position="240"/>
        <end position="268"/>
    </location>
</feature>
<feature type="transmembrane region" description="Helical" evidence="1">
    <location>
        <begin position="313"/>
        <end position="332"/>
    </location>
</feature>
<evidence type="ECO:0008006" key="3">
    <source>
        <dbReference type="Google" id="ProtNLM"/>
    </source>
</evidence>
<proteinExistence type="predicted"/>
<feature type="transmembrane region" description="Helical" evidence="1">
    <location>
        <begin position="417"/>
        <end position="438"/>
    </location>
</feature>
<name>K1XK30_9BACT</name>
<evidence type="ECO:0000313" key="2">
    <source>
        <dbReference type="EMBL" id="EKD25571.1"/>
    </source>
</evidence>
<keyword evidence="1" id="KW-1133">Transmembrane helix</keyword>
<feature type="transmembrane region" description="Helical" evidence="1">
    <location>
        <begin position="130"/>
        <end position="151"/>
    </location>
</feature>
<sequence>MIRFLKAFLIFVVLYHILVTVVWYGILGWAYPQLPALGRDAIWLLFFAIIAIINFKSIKSYLTTWKRPWITFIIIIIFGVGISLLKWKWMYDIFVGIKYGLLYLYIFLSATFIGYIWNTKSSSIMNHESWIWNFLNFIKYLLVTTLIAGFLRQGLKFIWPDLFLHIGYGPFDDFKFGAKPPIYYLTWYQGTSRRQGIFSWPNNYGYFLIAFLPAVIYFFKQKFEDIKKLAIINKKTIINISIIWLWILAIALTLSRTAFIGWIVALAAINIQRIRKHKKISWGIWIALLMGLIWLSILKWASTLGHIKAKFGSIQYVIAQPSGYGLWTSWPAVNYNGTILPENYYIQLMLDIGTIGFILRTLLILQIIRLARKIQEAFKTMNTNIHEQTIYLIRIWLNIWRVSLLIMWIFLHVFEDSMINYLFFISRGILTGYLSTIIDKKLPNSR</sequence>
<reference evidence="2" key="1">
    <citation type="journal article" date="2012" name="Science">
        <title>Fermentation, hydrogen, and sulfur metabolism in multiple uncultivated bacterial phyla.</title>
        <authorList>
            <person name="Wrighton K.C."/>
            <person name="Thomas B.C."/>
            <person name="Sharon I."/>
            <person name="Miller C.S."/>
            <person name="Castelle C.J."/>
            <person name="VerBerkmoes N.C."/>
            <person name="Wilkins M.J."/>
            <person name="Hettich R.L."/>
            <person name="Lipton M.S."/>
            <person name="Williams K.H."/>
            <person name="Long P.E."/>
            <person name="Banfield J.F."/>
        </authorList>
    </citation>
    <scope>NUCLEOTIDE SEQUENCE [LARGE SCALE GENOMIC DNA]</scope>
</reference>
<feature type="transmembrane region" description="Helical" evidence="1">
    <location>
        <begin position="69"/>
        <end position="87"/>
    </location>
</feature>
<keyword evidence="1" id="KW-0812">Transmembrane</keyword>
<dbReference type="AlphaFoldDB" id="K1XK30"/>
<organism evidence="2">
    <name type="scientific">uncultured bacterium</name>
    <name type="common">gcode 4</name>
    <dbReference type="NCBI Taxonomy" id="1234023"/>
    <lineage>
        <taxon>Bacteria</taxon>
        <taxon>environmental samples</taxon>
    </lineage>
</organism>
<feature type="transmembrane region" description="Helical" evidence="1">
    <location>
        <begin position="203"/>
        <end position="219"/>
    </location>
</feature>
<keyword evidence="1" id="KW-0472">Membrane</keyword>
<accession>K1XK30</accession>
<feature type="transmembrane region" description="Helical" evidence="1">
    <location>
        <begin position="280"/>
        <end position="301"/>
    </location>
</feature>
<feature type="transmembrane region" description="Helical" evidence="1">
    <location>
        <begin position="7"/>
        <end position="29"/>
    </location>
</feature>
<dbReference type="EMBL" id="AMFJ01036020">
    <property type="protein sequence ID" value="EKD25571.1"/>
    <property type="molecule type" value="Genomic_DNA"/>
</dbReference>
<feature type="transmembrane region" description="Helical" evidence="1">
    <location>
        <begin position="41"/>
        <end position="57"/>
    </location>
</feature>
<feature type="transmembrane region" description="Helical" evidence="1">
    <location>
        <begin position="99"/>
        <end position="118"/>
    </location>
</feature>
<comment type="caution">
    <text evidence="2">The sequence shown here is derived from an EMBL/GenBank/DDBJ whole genome shotgun (WGS) entry which is preliminary data.</text>
</comment>
<evidence type="ECO:0000256" key="1">
    <source>
        <dbReference type="SAM" id="Phobius"/>
    </source>
</evidence>